<dbReference type="GO" id="GO:0016491">
    <property type="term" value="F:oxidoreductase activity"/>
    <property type="evidence" value="ECO:0007669"/>
    <property type="project" value="UniProtKB-KW"/>
</dbReference>
<dbReference type="EMBL" id="CP010086">
    <property type="protein sequence ID" value="AJH01579.1"/>
    <property type="molecule type" value="Genomic_DNA"/>
</dbReference>
<dbReference type="PANTHER" id="PTHR43673">
    <property type="entry name" value="NAD(P)H NITROREDUCTASE YDGI-RELATED"/>
    <property type="match status" value="1"/>
</dbReference>
<proteinExistence type="inferred from homology"/>
<dbReference type="OrthoDB" id="9783470at2"/>
<evidence type="ECO:0000256" key="2">
    <source>
        <dbReference type="ARBA" id="ARBA00023002"/>
    </source>
</evidence>
<evidence type="ECO:0000313" key="4">
    <source>
        <dbReference type="EMBL" id="AJH01579.1"/>
    </source>
</evidence>
<reference evidence="5" key="1">
    <citation type="submission" date="2014-12" db="EMBL/GenBank/DDBJ databases">
        <title>Genome sequence of Clostridium beijerinckii strain 59B.</title>
        <authorList>
            <person name="Little G.T."/>
            <person name="Minton N.P."/>
        </authorList>
    </citation>
    <scope>NUCLEOTIDE SEQUENCE [LARGE SCALE GENOMIC DNA]</scope>
    <source>
        <strain evidence="5">59B</strain>
    </source>
</reference>
<evidence type="ECO:0000259" key="3">
    <source>
        <dbReference type="Pfam" id="PF00881"/>
    </source>
</evidence>
<comment type="similarity">
    <text evidence="1">Belongs to the nitroreductase family.</text>
</comment>
<dbReference type="RefSeq" id="WP_041900016.1">
    <property type="nucleotide sequence ID" value="NZ_CP010086.2"/>
</dbReference>
<dbReference type="InterPro" id="IPR029479">
    <property type="entry name" value="Nitroreductase"/>
</dbReference>
<feature type="domain" description="Nitroreductase" evidence="3">
    <location>
        <begin position="7"/>
        <end position="155"/>
    </location>
</feature>
<keyword evidence="2" id="KW-0560">Oxidoreductase</keyword>
<dbReference type="STRING" id="1520.LF65_05051"/>
<dbReference type="Gene3D" id="3.40.109.10">
    <property type="entry name" value="NADH Oxidase"/>
    <property type="match status" value="1"/>
</dbReference>
<dbReference type="Proteomes" id="UP000031866">
    <property type="component" value="Chromosome"/>
</dbReference>
<name>A0A0B5QX61_CLOBE</name>
<sequence length="176" mass="18830">MELMKAIAMRKSTRSYKSEQISDESLNTIINAGCAAPVGMGAYNSVHLTVIQNSDLLDKITAVTAKVFGNPNMKPFYGAPTLVIVSGKPNEKAPAIEVANAACIVENMSLAATDLRIGSVYLLGFLFALSSDNDLLKELNLPEGFVPAAALALGYPTEPLTKEKDLKQTIQINTIK</sequence>
<dbReference type="AlphaFoldDB" id="A0A0B5QX61"/>
<dbReference type="SUPFAM" id="SSF55469">
    <property type="entry name" value="FMN-dependent nitroreductase-like"/>
    <property type="match status" value="1"/>
</dbReference>
<gene>
    <name evidence="4" type="ORF">LF65_05051</name>
</gene>
<dbReference type="Pfam" id="PF00881">
    <property type="entry name" value="Nitroreductase"/>
    <property type="match status" value="1"/>
</dbReference>
<evidence type="ECO:0000313" key="5">
    <source>
        <dbReference type="Proteomes" id="UP000031866"/>
    </source>
</evidence>
<protein>
    <submittedName>
        <fullName evidence="4">Nitroreductase</fullName>
    </submittedName>
</protein>
<organism evidence="4 5">
    <name type="scientific">Clostridium beijerinckii</name>
    <name type="common">Clostridium MP</name>
    <dbReference type="NCBI Taxonomy" id="1520"/>
    <lineage>
        <taxon>Bacteria</taxon>
        <taxon>Bacillati</taxon>
        <taxon>Bacillota</taxon>
        <taxon>Clostridia</taxon>
        <taxon>Eubacteriales</taxon>
        <taxon>Clostridiaceae</taxon>
        <taxon>Clostridium</taxon>
    </lineage>
</organism>
<evidence type="ECO:0000256" key="1">
    <source>
        <dbReference type="ARBA" id="ARBA00007118"/>
    </source>
</evidence>
<dbReference type="InterPro" id="IPR000415">
    <property type="entry name" value="Nitroreductase-like"/>
</dbReference>
<accession>A0A0B5QX61</accession>
<dbReference type="KEGG" id="cbei:LF65_05051"/>
<dbReference type="PANTHER" id="PTHR43673:SF10">
    <property type="entry name" value="NADH DEHYDROGENASE_NAD(P)H NITROREDUCTASE XCC3605-RELATED"/>
    <property type="match status" value="1"/>
</dbReference>